<dbReference type="AlphaFoldDB" id="A0A2P2PGI9"/>
<organism evidence="1">
    <name type="scientific">Rhizophora mucronata</name>
    <name type="common">Asiatic mangrove</name>
    <dbReference type="NCBI Taxonomy" id="61149"/>
    <lineage>
        <taxon>Eukaryota</taxon>
        <taxon>Viridiplantae</taxon>
        <taxon>Streptophyta</taxon>
        <taxon>Embryophyta</taxon>
        <taxon>Tracheophyta</taxon>
        <taxon>Spermatophyta</taxon>
        <taxon>Magnoliopsida</taxon>
        <taxon>eudicotyledons</taxon>
        <taxon>Gunneridae</taxon>
        <taxon>Pentapetalae</taxon>
        <taxon>rosids</taxon>
        <taxon>fabids</taxon>
        <taxon>Malpighiales</taxon>
        <taxon>Rhizophoraceae</taxon>
        <taxon>Rhizophora</taxon>
    </lineage>
</organism>
<evidence type="ECO:0000313" key="1">
    <source>
        <dbReference type="EMBL" id="MBX53878.1"/>
    </source>
</evidence>
<proteinExistence type="predicted"/>
<reference evidence="1" key="1">
    <citation type="submission" date="2018-02" db="EMBL/GenBank/DDBJ databases">
        <title>Rhizophora mucronata_Transcriptome.</title>
        <authorList>
            <person name="Meera S.P."/>
            <person name="Sreeshan A."/>
            <person name="Augustine A."/>
        </authorList>
    </citation>
    <scope>NUCLEOTIDE SEQUENCE</scope>
    <source>
        <tissue evidence="1">Leaf</tissue>
    </source>
</reference>
<name>A0A2P2PGI9_RHIMU</name>
<sequence length="23" mass="2739">MVLKESMTDRMKRTRHVCCFGPL</sequence>
<protein>
    <submittedName>
        <fullName evidence="1">Uncharacterized protein</fullName>
    </submittedName>
</protein>
<dbReference type="EMBL" id="GGEC01073394">
    <property type="protein sequence ID" value="MBX53878.1"/>
    <property type="molecule type" value="Transcribed_RNA"/>
</dbReference>
<accession>A0A2P2PGI9</accession>